<keyword evidence="1" id="KW-0963">Cytoplasm</keyword>
<organism evidence="5 6">
    <name type="scientific">Commensalibacter oyaizuii</name>
    <dbReference type="NCBI Taxonomy" id="3043873"/>
    <lineage>
        <taxon>Bacteria</taxon>
        <taxon>Pseudomonadati</taxon>
        <taxon>Pseudomonadota</taxon>
        <taxon>Alphaproteobacteria</taxon>
        <taxon>Acetobacterales</taxon>
        <taxon>Acetobacteraceae</taxon>
    </lineage>
</organism>
<dbReference type="Proteomes" id="UP001431634">
    <property type="component" value="Unassembled WGS sequence"/>
</dbReference>
<dbReference type="RefSeq" id="WP_281448583.1">
    <property type="nucleotide sequence ID" value="NZ_JASBAO010000001.1"/>
</dbReference>
<reference evidence="5" key="1">
    <citation type="submission" date="2023-05" db="EMBL/GenBank/DDBJ databases">
        <title>Whole genome sequence of Commensalibacter sp.</title>
        <authorList>
            <person name="Charoenyingcharoen P."/>
            <person name="Yukphan P."/>
        </authorList>
    </citation>
    <scope>NUCLEOTIDE SEQUENCE</scope>
    <source>
        <strain evidence="5">TBRC 16381</strain>
    </source>
</reference>
<dbReference type="EMBL" id="JASBAO010000001">
    <property type="protein sequence ID" value="MDI2091492.1"/>
    <property type="molecule type" value="Genomic_DNA"/>
</dbReference>
<dbReference type="InterPro" id="IPR036388">
    <property type="entry name" value="WH-like_DNA-bd_sf"/>
</dbReference>
<evidence type="ECO:0000313" key="6">
    <source>
        <dbReference type="Proteomes" id="UP001431634"/>
    </source>
</evidence>
<keyword evidence="2" id="KW-0132">Cell division</keyword>
<dbReference type="PANTHER" id="PTHR34298:SF2">
    <property type="entry name" value="SEGREGATION AND CONDENSATION PROTEIN B"/>
    <property type="match status" value="1"/>
</dbReference>
<dbReference type="NCBIfam" id="TIGR00281">
    <property type="entry name" value="SMC-Scp complex subunit ScpB"/>
    <property type="match status" value="1"/>
</dbReference>
<protein>
    <submittedName>
        <fullName evidence="5">SMC-Scp complex subunit ScpB</fullName>
    </submittedName>
</protein>
<dbReference type="PIRSF" id="PIRSF019345">
    <property type="entry name" value="ScpB"/>
    <property type="match status" value="1"/>
</dbReference>
<gene>
    <name evidence="5" type="primary">scpB</name>
    <name evidence="5" type="ORF">QJV27_08960</name>
</gene>
<evidence type="ECO:0000256" key="3">
    <source>
        <dbReference type="ARBA" id="ARBA00022829"/>
    </source>
</evidence>
<dbReference type="PANTHER" id="PTHR34298">
    <property type="entry name" value="SEGREGATION AND CONDENSATION PROTEIN B"/>
    <property type="match status" value="1"/>
</dbReference>
<evidence type="ECO:0000256" key="4">
    <source>
        <dbReference type="ARBA" id="ARBA00023306"/>
    </source>
</evidence>
<dbReference type="InterPro" id="IPR036390">
    <property type="entry name" value="WH_DNA-bd_sf"/>
</dbReference>
<proteinExistence type="predicted"/>
<sequence>MTLIPNELKGLIEAFIFAQPEPVSEKMILDLLMKNSVIIKDMPTIITELQQVLKDLQAEYAYRGIRLCQIGGGWQFRTAEEWAPYLVKVIVKPKRLSRAAMETLAIIAYHQPCTRADIERIRGVSLNQNVLDSLLENMLIKPCGHKQVPGRPTLWGTTKEFLGYLGLNDLQDLPKKEELFADIPYQTPGDL</sequence>
<name>A0ABT6Q2Y9_9PROT</name>
<dbReference type="Pfam" id="PF04079">
    <property type="entry name" value="SMC_ScpB"/>
    <property type="match status" value="1"/>
</dbReference>
<dbReference type="Gene3D" id="1.10.10.10">
    <property type="entry name" value="Winged helix-like DNA-binding domain superfamily/Winged helix DNA-binding domain"/>
    <property type="match status" value="2"/>
</dbReference>
<evidence type="ECO:0000313" key="5">
    <source>
        <dbReference type="EMBL" id="MDI2091492.1"/>
    </source>
</evidence>
<dbReference type="InterPro" id="IPR005234">
    <property type="entry name" value="ScpB_csome_segregation"/>
</dbReference>
<evidence type="ECO:0000256" key="1">
    <source>
        <dbReference type="ARBA" id="ARBA00022490"/>
    </source>
</evidence>
<keyword evidence="4" id="KW-0131">Cell cycle</keyword>
<keyword evidence="3" id="KW-0159">Chromosome partition</keyword>
<comment type="caution">
    <text evidence="5">The sequence shown here is derived from an EMBL/GenBank/DDBJ whole genome shotgun (WGS) entry which is preliminary data.</text>
</comment>
<keyword evidence="6" id="KW-1185">Reference proteome</keyword>
<accession>A0ABT6Q2Y9</accession>
<dbReference type="SUPFAM" id="SSF46785">
    <property type="entry name" value="Winged helix' DNA-binding domain"/>
    <property type="match status" value="2"/>
</dbReference>
<evidence type="ECO:0000256" key="2">
    <source>
        <dbReference type="ARBA" id="ARBA00022618"/>
    </source>
</evidence>